<reference evidence="1" key="1">
    <citation type="submission" date="2020-10" db="EMBL/GenBank/DDBJ databases">
        <title>Taxonomic study of unclassified bacteria belonging to the class Ktedonobacteria.</title>
        <authorList>
            <person name="Yabe S."/>
            <person name="Wang C.M."/>
            <person name="Zheng Y."/>
            <person name="Sakai Y."/>
            <person name="Cavaletti L."/>
            <person name="Monciardini P."/>
            <person name="Donadio S."/>
        </authorList>
    </citation>
    <scope>NUCLEOTIDE SEQUENCE</scope>
    <source>
        <strain evidence="1">ID150040</strain>
    </source>
</reference>
<dbReference type="RefSeq" id="WP_220205838.1">
    <property type="nucleotide sequence ID" value="NZ_BNJK01000001.1"/>
</dbReference>
<evidence type="ECO:0008006" key="3">
    <source>
        <dbReference type="Google" id="ProtNLM"/>
    </source>
</evidence>
<protein>
    <recommendedName>
        <fullName evidence="3">Aminoglycoside phosphotransferase domain-containing protein</fullName>
    </recommendedName>
</protein>
<dbReference type="InterPro" id="IPR011009">
    <property type="entry name" value="Kinase-like_dom_sf"/>
</dbReference>
<proteinExistence type="predicted"/>
<dbReference type="EMBL" id="BNJK01000001">
    <property type="protein sequence ID" value="GHO95137.1"/>
    <property type="molecule type" value="Genomic_DNA"/>
</dbReference>
<dbReference type="AlphaFoldDB" id="A0A8J3N270"/>
<comment type="caution">
    <text evidence="1">The sequence shown here is derived from an EMBL/GenBank/DDBJ whole genome shotgun (WGS) entry which is preliminary data.</text>
</comment>
<keyword evidence="2" id="KW-1185">Reference proteome</keyword>
<accession>A0A8J3N270</accession>
<dbReference type="Proteomes" id="UP000597444">
    <property type="component" value="Unassembled WGS sequence"/>
</dbReference>
<organism evidence="1 2">
    <name type="scientific">Reticulibacter mediterranei</name>
    <dbReference type="NCBI Taxonomy" id="2778369"/>
    <lineage>
        <taxon>Bacteria</taxon>
        <taxon>Bacillati</taxon>
        <taxon>Chloroflexota</taxon>
        <taxon>Ktedonobacteria</taxon>
        <taxon>Ktedonobacterales</taxon>
        <taxon>Reticulibacteraceae</taxon>
        <taxon>Reticulibacter</taxon>
    </lineage>
</organism>
<sequence length="397" mass="44088">MKQQNVALQAAIATAEKILADTFGGKVQLDKGKELGGSERTIVLRCHVLDGPTAVPASVIVKRSMMPIFDSDTISEPSWLFFNDWASVEFLSRGEATSSLVPTFYGGDRAAGVFVLEDLGQGRRLDHYLLGNDSVAAEQALQAYAALHGRLHALSCGKRAEYLRIRERLDSSISDATYYNYRWLFPTLHKIAATLNISVPSKVDEELGIVTASLVDPGPFLSFVQSDAAPDNCLFDGTAWRLFDFEGGRYTHALLEGVYCRMPFPTCWCVYRMPETVIERVEAAYRAELVQGCPEAADDSLFYSGVVGACVAWALNFQFLCPLEKMLESDRCLVALTDRERFLLYLNAAVRVSENFHHFAETGATLRAIAVELERLWPEATSPSYYPAFLPLLPMHD</sequence>
<gene>
    <name evidence="1" type="ORF">KSF_051850</name>
</gene>
<name>A0A8J3N270_9CHLR</name>
<dbReference type="SUPFAM" id="SSF56112">
    <property type="entry name" value="Protein kinase-like (PK-like)"/>
    <property type="match status" value="1"/>
</dbReference>
<evidence type="ECO:0000313" key="2">
    <source>
        <dbReference type="Proteomes" id="UP000597444"/>
    </source>
</evidence>
<evidence type="ECO:0000313" key="1">
    <source>
        <dbReference type="EMBL" id="GHO95137.1"/>
    </source>
</evidence>